<organism evidence="1 2">
    <name type="scientific">Streptomyces coeruleorubidus</name>
    <dbReference type="NCBI Taxonomy" id="116188"/>
    <lineage>
        <taxon>Bacteria</taxon>
        <taxon>Bacillati</taxon>
        <taxon>Actinomycetota</taxon>
        <taxon>Actinomycetes</taxon>
        <taxon>Kitasatosporales</taxon>
        <taxon>Streptomycetaceae</taxon>
        <taxon>Streptomyces</taxon>
    </lineage>
</organism>
<keyword evidence="2" id="KW-1185">Reference proteome</keyword>
<evidence type="ECO:0000313" key="2">
    <source>
        <dbReference type="Proteomes" id="UP001305002"/>
    </source>
</evidence>
<accession>A0ABZ0KGI5</accession>
<reference evidence="1 2" key="2">
    <citation type="journal article" date="2024" name="Microb. Biotechnol.">
        <title>The involvement of multiple ABC transporters in daunorubicin efflux in Streptomyces coeruleorubidus.</title>
        <authorList>
            <person name="Dong J."/>
            <person name="Ning J."/>
            <person name="Tian Y."/>
            <person name="Li H."/>
            <person name="Chen H."/>
            <person name="Guan W."/>
        </authorList>
    </citation>
    <scope>NUCLEOTIDE SEQUENCE [LARGE SCALE GENOMIC DNA]</scope>
    <source>
        <strain evidence="1 2">CICC 11043</strain>
    </source>
</reference>
<proteinExistence type="predicted"/>
<dbReference type="EMBL" id="CP137524">
    <property type="protein sequence ID" value="WOT36817.1"/>
    <property type="molecule type" value="Genomic_DNA"/>
</dbReference>
<protein>
    <recommendedName>
        <fullName evidence="3">RNA-directed DNA polymerase</fullName>
    </recommendedName>
</protein>
<sequence>MTDGTSLKGPALCAAFGSDLLTDYVPDALGAGDARRQLFRGLLPTDDGWLELGELRVPLARRVESIPVASCAVRVRMFLLSEQALSFHTPRPEVYSYRSLDWRYRPAYQARQLHLRALAARHDLPLVLALDVQRLSLSLPLEALLHGPWMTERLAEALTALHAVAGRCLLPGHRWSNRLATAALAPLDETLAALAPGRWTRWGDDVHVFTRDQNEADDIRAAAEMSLDRIGLRLSPEKSAVAAASSVLTGPARSLTGRPEEVWRIGLAIGDVTALRYALARTPPDKTVSRDLVEAVRERPVLLPRAAHYLDRAMYTSTGQAAAKRLLSTAKTDTFTAARLLALAGRHPKLAADVPDELLAVADSSGFRPLRELAFRVSVLRDQQHMCPPSSRMEDWLRISGFARRRRPQVSTLL</sequence>
<evidence type="ECO:0000313" key="1">
    <source>
        <dbReference type="EMBL" id="WOT36817.1"/>
    </source>
</evidence>
<dbReference type="RefSeq" id="WP_317926617.1">
    <property type="nucleotide sequence ID" value="NZ_CP137524.1"/>
</dbReference>
<gene>
    <name evidence="1" type="ORF">R5U08_23005</name>
</gene>
<name>A0ABZ0KGI5_STRC4</name>
<reference evidence="1 2" key="1">
    <citation type="journal article" date="2021" name="J. Microbiol. Biotechnol.">
        <title>An Efficient Markerless Deletion System Suitable for the Industrial Strains of Streptomyces.</title>
        <authorList>
            <person name="Dong J."/>
            <person name="Wei J."/>
            <person name="Li H."/>
            <person name="Zhao S."/>
            <person name="Guan W."/>
        </authorList>
    </citation>
    <scope>NUCLEOTIDE SEQUENCE [LARGE SCALE GENOMIC DNA]</scope>
    <source>
        <strain evidence="1 2">CICC 11043</strain>
    </source>
</reference>
<dbReference type="Proteomes" id="UP001305002">
    <property type="component" value="Chromosome"/>
</dbReference>
<evidence type="ECO:0008006" key="3">
    <source>
        <dbReference type="Google" id="ProtNLM"/>
    </source>
</evidence>